<name>A0A1H3VU56_9BACT</name>
<dbReference type="EMBL" id="FNQN01000001">
    <property type="protein sequence ID" value="SDZ78375.1"/>
    <property type="molecule type" value="Genomic_DNA"/>
</dbReference>
<proteinExistence type="predicted"/>
<gene>
    <name evidence="1" type="ORF">SAMN05660420_00288</name>
</gene>
<reference evidence="1 2" key="1">
    <citation type="submission" date="2016-10" db="EMBL/GenBank/DDBJ databases">
        <authorList>
            <person name="de Groot N.N."/>
        </authorList>
    </citation>
    <scope>NUCLEOTIDE SEQUENCE [LARGE SCALE GENOMIC DNA]</scope>
    <source>
        <strain evidence="1 2">DSM 7343</strain>
    </source>
</reference>
<dbReference type="InterPro" id="IPR011697">
    <property type="entry name" value="Peptidase_C26"/>
</dbReference>
<dbReference type="PANTHER" id="PTHR43235:SF1">
    <property type="entry name" value="GLUTAMINE AMIDOTRANSFERASE PB2B2.05-RELATED"/>
    <property type="match status" value="1"/>
</dbReference>
<dbReference type="GO" id="GO:0005829">
    <property type="term" value="C:cytosol"/>
    <property type="evidence" value="ECO:0007669"/>
    <property type="project" value="TreeGrafter"/>
</dbReference>
<dbReference type="GO" id="GO:0006598">
    <property type="term" value="P:polyamine catabolic process"/>
    <property type="evidence" value="ECO:0007669"/>
    <property type="project" value="TreeGrafter"/>
</dbReference>
<keyword evidence="2" id="KW-1185">Reference proteome</keyword>
<keyword evidence="1" id="KW-0315">Glutamine amidotransferase</keyword>
<dbReference type="PROSITE" id="PS51273">
    <property type="entry name" value="GATASE_TYPE_1"/>
    <property type="match status" value="1"/>
</dbReference>
<accession>A0A1H3VU56</accession>
<evidence type="ECO:0000313" key="2">
    <source>
        <dbReference type="Proteomes" id="UP000199409"/>
    </source>
</evidence>
<keyword evidence="1" id="KW-0808">Transferase</keyword>
<dbReference type="Proteomes" id="UP000199409">
    <property type="component" value="Unassembled WGS sequence"/>
</dbReference>
<dbReference type="InterPro" id="IPR044668">
    <property type="entry name" value="PuuD-like"/>
</dbReference>
<protein>
    <submittedName>
        <fullName evidence="1">Putative glutamine amidotransferase</fullName>
    </submittedName>
</protein>
<dbReference type="STRING" id="37625.SAMN05660420_00288"/>
<dbReference type="GO" id="GO:0033969">
    <property type="term" value="F:gamma-glutamyl-gamma-aminobutyrate hydrolase activity"/>
    <property type="evidence" value="ECO:0007669"/>
    <property type="project" value="TreeGrafter"/>
</dbReference>
<evidence type="ECO:0000313" key="1">
    <source>
        <dbReference type="EMBL" id="SDZ78375.1"/>
    </source>
</evidence>
<dbReference type="Pfam" id="PF07722">
    <property type="entry name" value="Peptidase_C26"/>
    <property type="match status" value="1"/>
</dbReference>
<dbReference type="GO" id="GO:0016740">
    <property type="term" value="F:transferase activity"/>
    <property type="evidence" value="ECO:0007669"/>
    <property type="project" value="UniProtKB-KW"/>
</dbReference>
<dbReference type="AlphaFoldDB" id="A0A1H3VU56"/>
<dbReference type="PANTHER" id="PTHR43235">
    <property type="entry name" value="GLUTAMINE AMIDOTRANSFERASE PB2B2.05-RELATED"/>
    <property type="match status" value="1"/>
</dbReference>
<organism evidence="1 2">
    <name type="scientific">Desulfuromusa kysingii</name>
    <dbReference type="NCBI Taxonomy" id="37625"/>
    <lineage>
        <taxon>Bacteria</taxon>
        <taxon>Pseudomonadati</taxon>
        <taxon>Thermodesulfobacteriota</taxon>
        <taxon>Desulfuromonadia</taxon>
        <taxon>Desulfuromonadales</taxon>
        <taxon>Geopsychrobacteraceae</taxon>
        <taxon>Desulfuromusa</taxon>
    </lineage>
</organism>
<dbReference type="RefSeq" id="WP_175498233.1">
    <property type="nucleotide sequence ID" value="NZ_FNQN01000001.1"/>
</dbReference>
<dbReference type="InterPro" id="IPR029062">
    <property type="entry name" value="Class_I_gatase-like"/>
</dbReference>
<dbReference type="Gene3D" id="3.40.50.880">
    <property type="match status" value="1"/>
</dbReference>
<dbReference type="CDD" id="cd01745">
    <property type="entry name" value="GATase1_2"/>
    <property type="match status" value="1"/>
</dbReference>
<dbReference type="SUPFAM" id="SSF52317">
    <property type="entry name" value="Class I glutamine amidotransferase-like"/>
    <property type="match status" value="1"/>
</dbReference>
<sequence>MKPMIGITTSTVQKHHRPYNQVTQYYDHSVEISGGLPVLIPILRDNNLAKDLATKLDGLIISGGDEDINPEAYGEIQCQCACQINKERDAWEFSLYRQFKQAGKPILGICRGTQIINVFEGGSLYQNLCNQVKDCTNHYTKNKLMCELYHDIKIIPKSKLYEIFAMDTLTTNSFHNQAVKEIAPGFIASAHSDDGIIEAIESETAPFIIGIQAHPEALTDAHPHFIKLFKAFIKATGKTT</sequence>